<name>A0AAD4DA12_9FUNG</name>
<feature type="region of interest" description="Disordered" evidence="1">
    <location>
        <begin position="1"/>
        <end position="116"/>
    </location>
</feature>
<dbReference type="Proteomes" id="UP001194580">
    <property type="component" value="Unassembled WGS sequence"/>
</dbReference>
<accession>A0AAD4DA12</accession>
<gene>
    <name evidence="2" type="ORF">BGZ95_011352</name>
</gene>
<reference evidence="2" key="1">
    <citation type="journal article" date="2020" name="Fungal Divers.">
        <title>Resolving the Mortierellaceae phylogeny through synthesis of multi-gene phylogenetics and phylogenomics.</title>
        <authorList>
            <person name="Vandepol N."/>
            <person name="Liber J."/>
            <person name="Desiro A."/>
            <person name="Na H."/>
            <person name="Kennedy M."/>
            <person name="Barry K."/>
            <person name="Grigoriev I.V."/>
            <person name="Miller A.N."/>
            <person name="O'Donnell K."/>
            <person name="Stajich J.E."/>
            <person name="Bonito G."/>
        </authorList>
    </citation>
    <scope>NUCLEOTIDE SEQUENCE</scope>
    <source>
        <strain evidence="2">NRRL 28262</strain>
    </source>
</reference>
<keyword evidence="3" id="KW-1185">Reference proteome</keyword>
<feature type="non-terminal residue" evidence="2">
    <location>
        <position position="1"/>
    </location>
</feature>
<organism evidence="2 3">
    <name type="scientific">Linnemannia exigua</name>
    <dbReference type="NCBI Taxonomy" id="604196"/>
    <lineage>
        <taxon>Eukaryota</taxon>
        <taxon>Fungi</taxon>
        <taxon>Fungi incertae sedis</taxon>
        <taxon>Mucoromycota</taxon>
        <taxon>Mortierellomycotina</taxon>
        <taxon>Mortierellomycetes</taxon>
        <taxon>Mortierellales</taxon>
        <taxon>Mortierellaceae</taxon>
        <taxon>Linnemannia</taxon>
    </lineage>
</organism>
<proteinExistence type="predicted"/>
<protein>
    <submittedName>
        <fullName evidence="2">Uncharacterized protein</fullName>
    </submittedName>
</protein>
<dbReference type="EMBL" id="JAAAIL010000846">
    <property type="protein sequence ID" value="KAG0272857.1"/>
    <property type="molecule type" value="Genomic_DNA"/>
</dbReference>
<feature type="compositionally biased region" description="Polar residues" evidence="1">
    <location>
        <begin position="1"/>
        <end position="27"/>
    </location>
</feature>
<dbReference type="AlphaFoldDB" id="A0AAD4DA12"/>
<evidence type="ECO:0000313" key="3">
    <source>
        <dbReference type="Proteomes" id="UP001194580"/>
    </source>
</evidence>
<sequence>IIQEPSSGATLRESFQTQDKNAIQTQRQSKDKMPDRTGGPVRFSMKQERFQPYAAMHAEEGVFDSDSGQQRKSKEVDGTLTKNTPDLPRSALPSNRNLPTLPRPSLPPLRGHGTSSASSMTLAMLAGGVGSDMTTTEPLLRRSRDDILKQRRAALNKIIDYTMKLPMRMGPKD</sequence>
<evidence type="ECO:0000313" key="2">
    <source>
        <dbReference type="EMBL" id="KAG0272857.1"/>
    </source>
</evidence>
<evidence type="ECO:0000256" key="1">
    <source>
        <dbReference type="SAM" id="MobiDB-lite"/>
    </source>
</evidence>
<comment type="caution">
    <text evidence="2">The sequence shown here is derived from an EMBL/GenBank/DDBJ whole genome shotgun (WGS) entry which is preliminary data.</text>
</comment>